<keyword evidence="1" id="KW-0472">Membrane</keyword>
<accession>A0A381WLY1</accession>
<evidence type="ECO:0000256" key="1">
    <source>
        <dbReference type="SAM" id="Phobius"/>
    </source>
</evidence>
<protein>
    <submittedName>
        <fullName evidence="2">Uncharacterized protein</fullName>
    </submittedName>
</protein>
<feature type="transmembrane region" description="Helical" evidence="1">
    <location>
        <begin position="56"/>
        <end position="76"/>
    </location>
</feature>
<proteinExistence type="predicted"/>
<name>A0A381WLY1_9ZZZZ</name>
<reference evidence="2" key="1">
    <citation type="submission" date="2018-05" db="EMBL/GenBank/DDBJ databases">
        <authorList>
            <person name="Lanie J.A."/>
            <person name="Ng W.-L."/>
            <person name="Kazmierczak K.M."/>
            <person name="Andrzejewski T.M."/>
            <person name="Davidsen T.M."/>
            <person name="Wayne K.J."/>
            <person name="Tettelin H."/>
            <person name="Glass J.I."/>
            <person name="Rusch D."/>
            <person name="Podicherti R."/>
            <person name="Tsui H.-C.T."/>
            <person name="Winkler M.E."/>
        </authorList>
    </citation>
    <scope>NUCLEOTIDE SEQUENCE</scope>
</reference>
<evidence type="ECO:0000313" key="2">
    <source>
        <dbReference type="EMBL" id="SVA52893.1"/>
    </source>
</evidence>
<feature type="transmembrane region" description="Helical" evidence="1">
    <location>
        <begin position="6"/>
        <end position="28"/>
    </location>
</feature>
<gene>
    <name evidence="2" type="ORF">METZ01_LOCUS105747</name>
</gene>
<keyword evidence="1" id="KW-0812">Transmembrane</keyword>
<keyword evidence="1" id="KW-1133">Transmembrane helix</keyword>
<organism evidence="2">
    <name type="scientific">marine metagenome</name>
    <dbReference type="NCBI Taxonomy" id="408172"/>
    <lineage>
        <taxon>unclassified sequences</taxon>
        <taxon>metagenomes</taxon>
        <taxon>ecological metagenomes</taxon>
    </lineage>
</organism>
<dbReference type="EMBL" id="UINC01012062">
    <property type="protein sequence ID" value="SVA52893.1"/>
    <property type="molecule type" value="Genomic_DNA"/>
</dbReference>
<dbReference type="AlphaFoldDB" id="A0A381WLY1"/>
<sequence length="77" mass="8719">MLENTSWLIFFGLGSIWLGSQIFWVGGLPRQLQRGEVKTAEKGSERAFLLFWRDQYSWIGITLISAGIIFVLIGVLS</sequence>